<sequence>MSYDIIKSLKIKQDRRIIMTKKKILTVVPMSDTYKEKLKEVSEGCEIMYSTYEDVSREMVQEANIIIGNVPAWMIGMSKNLELLQLNSSGTDAYMGVNILNDRTIMTSATGAYGKAVGEHLFAMLMSIQKKLHVYRDNQNRCDWSDEGQVLSLTGNTVLIAGLGNIGLSFAKMMKGLDSYVIGIKRRKSECPEGVDELHTMEELDELLPKADVVVSILPNTPVTRGIFGEDQFKKMKKNAVFLNAGRGNAVDTEALCNALIRGEIYAAGLDVTDPEPLPQEHRLWNIKNAVITPHISGDFHLPQTLDFIADIAVENVRRYLSGEELLHVVDFQTGYCK</sequence>
<evidence type="ECO:0000259" key="3">
    <source>
        <dbReference type="Pfam" id="PF02826"/>
    </source>
</evidence>
<dbReference type="GO" id="GO:0033711">
    <property type="term" value="F:4-phosphoerythronate dehydrogenase activity"/>
    <property type="evidence" value="ECO:0007669"/>
    <property type="project" value="UniProtKB-EC"/>
</dbReference>
<dbReference type="CDD" id="cd05300">
    <property type="entry name" value="2-Hacid_dh_1"/>
    <property type="match status" value="1"/>
</dbReference>
<proteinExistence type="predicted"/>
<dbReference type="HOGENOM" id="CLU_019796_1_0_9"/>
<dbReference type="eggNOG" id="COG0111">
    <property type="taxonomic scope" value="Bacteria"/>
</dbReference>
<keyword evidence="2" id="KW-0520">NAD</keyword>
<dbReference type="STRING" id="411490.ANACAC_00514"/>
<gene>
    <name evidence="4" type="primary">pdxB</name>
    <name evidence="4" type="ORF">ANACAC_00514</name>
</gene>
<evidence type="ECO:0000256" key="2">
    <source>
        <dbReference type="ARBA" id="ARBA00023027"/>
    </source>
</evidence>
<keyword evidence="1 4" id="KW-0560">Oxidoreductase</keyword>
<evidence type="ECO:0000313" key="4">
    <source>
        <dbReference type="EMBL" id="EDR98980.1"/>
    </source>
</evidence>
<dbReference type="AlphaFoldDB" id="B0MAD9"/>
<dbReference type="PANTHER" id="PTHR43333">
    <property type="entry name" value="2-HACID_DH_C DOMAIN-CONTAINING PROTEIN"/>
    <property type="match status" value="1"/>
</dbReference>
<name>B0MAD9_ANACD</name>
<dbReference type="InterPro" id="IPR006140">
    <property type="entry name" value="D-isomer_DH_NAD-bd"/>
</dbReference>
<evidence type="ECO:0000313" key="5">
    <source>
        <dbReference type="Proteomes" id="UP000004935"/>
    </source>
</evidence>
<dbReference type="PANTHER" id="PTHR43333:SF1">
    <property type="entry name" value="D-ISOMER SPECIFIC 2-HYDROXYACID DEHYDROGENASE NAD-BINDING DOMAIN-CONTAINING PROTEIN"/>
    <property type="match status" value="1"/>
</dbReference>
<dbReference type="EC" id="1.1.1.290" evidence="4"/>
<dbReference type="GO" id="GO:0051287">
    <property type="term" value="F:NAD binding"/>
    <property type="evidence" value="ECO:0007669"/>
    <property type="project" value="InterPro"/>
</dbReference>
<accession>B0MAD9</accession>
<reference evidence="4" key="2">
    <citation type="submission" date="2013-11" db="EMBL/GenBank/DDBJ databases">
        <title>Draft genome sequence of Anaerostipes caccae (DSM 14662).</title>
        <authorList>
            <person name="Sudarsanam P."/>
            <person name="Ley R."/>
            <person name="Guruge J."/>
            <person name="Turnbaugh P.J."/>
            <person name="Mahowald M."/>
            <person name="Liep D."/>
            <person name="Gordon J."/>
        </authorList>
    </citation>
    <scope>NUCLEOTIDE SEQUENCE</scope>
    <source>
        <strain evidence="4">DSM 14662</strain>
    </source>
</reference>
<evidence type="ECO:0000256" key="1">
    <source>
        <dbReference type="ARBA" id="ARBA00023002"/>
    </source>
</evidence>
<reference evidence="4" key="1">
    <citation type="submission" date="2007-11" db="EMBL/GenBank/DDBJ databases">
        <authorList>
            <person name="Fulton L."/>
            <person name="Clifton S."/>
            <person name="Fulton B."/>
            <person name="Xu J."/>
            <person name="Minx P."/>
            <person name="Pepin K.H."/>
            <person name="Johnson M."/>
            <person name="Thiruvilangam P."/>
            <person name="Bhonagiri V."/>
            <person name="Nash W.E."/>
            <person name="Mardis E.R."/>
            <person name="Wilson R.K."/>
        </authorList>
    </citation>
    <scope>NUCLEOTIDE SEQUENCE [LARGE SCALE GENOMIC DNA]</scope>
    <source>
        <strain evidence="4">DSM 14662</strain>
    </source>
</reference>
<keyword evidence="5" id="KW-1185">Reference proteome</keyword>
<dbReference type="EMBL" id="ABAX03000003">
    <property type="protein sequence ID" value="EDR98980.1"/>
    <property type="molecule type" value="Genomic_DNA"/>
</dbReference>
<comment type="caution">
    <text evidence="4">The sequence shown here is derived from an EMBL/GenBank/DDBJ whole genome shotgun (WGS) entry which is preliminary data.</text>
</comment>
<dbReference type="Pfam" id="PF02826">
    <property type="entry name" value="2-Hacid_dh_C"/>
    <property type="match status" value="1"/>
</dbReference>
<dbReference type="Gene3D" id="3.40.50.720">
    <property type="entry name" value="NAD(P)-binding Rossmann-like Domain"/>
    <property type="match status" value="2"/>
</dbReference>
<dbReference type="Proteomes" id="UP000004935">
    <property type="component" value="Unassembled WGS sequence"/>
</dbReference>
<dbReference type="SUPFAM" id="SSF51735">
    <property type="entry name" value="NAD(P)-binding Rossmann-fold domains"/>
    <property type="match status" value="1"/>
</dbReference>
<feature type="domain" description="D-isomer specific 2-hydroxyacid dehydrogenase NAD-binding" evidence="3">
    <location>
        <begin position="122"/>
        <end position="297"/>
    </location>
</feature>
<dbReference type="SUPFAM" id="SSF52283">
    <property type="entry name" value="Formate/glycerate dehydrogenase catalytic domain-like"/>
    <property type="match status" value="1"/>
</dbReference>
<protein>
    <submittedName>
        <fullName evidence="4">4-phosphoerythronate dehydrogenase</fullName>
        <ecNumber evidence="4">1.1.1.290</ecNumber>
    </submittedName>
</protein>
<dbReference type="InterPro" id="IPR036291">
    <property type="entry name" value="NAD(P)-bd_dom_sf"/>
</dbReference>
<organism evidence="4 5">
    <name type="scientific">Anaerostipes caccae (strain DSM 14662 / CCUG 47493 / JCM 13470 / NCIMB 13811 / L1-92)</name>
    <dbReference type="NCBI Taxonomy" id="411490"/>
    <lineage>
        <taxon>Bacteria</taxon>
        <taxon>Bacillati</taxon>
        <taxon>Bacillota</taxon>
        <taxon>Clostridia</taxon>
        <taxon>Lachnospirales</taxon>
        <taxon>Lachnospiraceae</taxon>
        <taxon>Anaerostipes</taxon>
    </lineage>
</organism>